<sequence>MRFVSIFKISGWLLLILFFVACADLERDNPLDPKNPDSYSQTVPLVEAFVNLAHPTPFNAWAIQSLNALSQQFLGKINIVEYHRDLQIDSVFYDDPFNETNQQSFFLQLQNKYVQLWPDVPRALPDVFLNGALARFSGAYDANSLKTQMESAVSELIAQKNDYILEIEKSKENGIVRVTCRVARLGNESAENLRLRVLFVKQAQFENLNLNYVVQMSWPGILINKLKAGSYQSIDGGQIAENRADGVICAIVSEDEQQVFQSQYEKF</sequence>
<dbReference type="PROSITE" id="PS51257">
    <property type="entry name" value="PROKAR_LIPOPROTEIN"/>
    <property type="match status" value="1"/>
</dbReference>
<proteinExistence type="predicted"/>
<protein>
    <submittedName>
        <fullName evidence="1">Uncharacterized protein</fullName>
    </submittedName>
</protein>
<gene>
    <name evidence="1" type="ORF">ENL21_02360</name>
</gene>
<comment type="caution">
    <text evidence="1">The sequence shown here is derived from an EMBL/GenBank/DDBJ whole genome shotgun (WGS) entry which is preliminary data.</text>
</comment>
<name>A0A7V5LIN0_CALAY</name>
<dbReference type="EMBL" id="DRTD01000175">
    <property type="protein sequence ID" value="HHE54596.1"/>
    <property type="molecule type" value="Genomic_DNA"/>
</dbReference>
<dbReference type="Proteomes" id="UP000886111">
    <property type="component" value="Unassembled WGS sequence"/>
</dbReference>
<dbReference type="AlphaFoldDB" id="A0A7V5LIN0"/>
<reference evidence="1" key="1">
    <citation type="journal article" date="2020" name="mSystems">
        <title>Genome- and Community-Level Interaction Insights into Carbon Utilization and Element Cycling Functions of Hydrothermarchaeota in Hydrothermal Sediment.</title>
        <authorList>
            <person name="Zhou Z."/>
            <person name="Liu Y."/>
            <person name="Xu W."/>
            <person name="Pan J."/>
            <person name="Luo Z.H."/>
            <person name="Li M."/>
        </authorList>
    </citation>
    <scope>NUCLEOTIDE SEQUENCE [LARGE SCALE GENOMIC DNA]</scope>
    <source>
        <strain evidence="1">HyVt-76</strain>
    </source>
</reference>
<accession>A0A7V5LIN0</accession>
<organism evidence="1">
    <name type="scientific">Caldithrix abyssi</name>
    <dbReference type="NCBI Taxonomy" id="187145"/>
    <lineage>
        <taxon>Bacteria</taxon>
        <taxon>Pseudomonadati</taxon>
        <taxon>Calditrichota</taxon>
        <taxon>Calditrichia</taxon>
        <taxon>Calditrichales</taxon>
        <taxon>Calditrichaceae</taxon>
        <taxon>Caldithrix</taxon>
    </lineage>
</organism>
<evidence type="ECO:0000313" key="1">
    <source>
        <dbReference type="EMBL" id="HHE54596.1"/>
    </source>
</evidence>